<proteinExistence type="predicted"/>
<protein>
    <submittedName>
        <fullName evidence="1">Uncharacterized protein</fullName>
    </submittedName>
</protein>
<evidence type="ECO:0000313" key="2">
    <source>
        <dbReference type="Proteomes" id="UP000645390"/>
    </source>
</evidence>
<sequence>MAKISKAIIIVINVQNTGGKIFELIIVVNPDKIYALRNINNAATIMIGKRLNLLFIN</sequence>
<accession>A0ABQ2BDS4</accession>
<gene>
    <name evidence="1" type="ORF">GCM10008119_08350</name>
</gene>
<organism evidence="1 2">
    <name type="scientific">Pedobacter mendelii</name>
    <dbReference type="NCBI Taxonomy" id="1908240"/>
    <lineage>
        <taxon>Bacteria</taxon>
        <taxon>Pseudomonadati</taxon>
        <taxon>Bacteroidota</taxon>
        <taxon>Sphingobacteriia</taxon>
        <taxon>Sphingobacteriales</taxon>
        <taxon>Sphingobacteriaceae</taxon>
        <taxon>Pedobacter</taxon>
    </lineage>
</organism>
<name>A0ABQ2BDS4_9SPHI</name>
<dbReference type="Proteomes" id="UP000645390">
    <property type="component" value="Unassembled WGS sequence"/>
</dbReference>
<evidence type="ECO:0000313" key="1">
    <source>
        <dbReference type="EMBL" id="GGI23579.1"/>
    </source>
</evidence>
<comment type="caution">
    <text evidence="1">The sequence shown here is derived from an EMBL/GenBank/DDBJ whole genome shotgun (WGS) entry which is preliminary data.</text>
</comment>
<keyword evidence="2" id="KW-1185">Reference proteome</keyword>
<dbReference type="EMBL" id="BMDJ01000002">
    <property type="protein sequence ID" value="GGI23579.1"/>
    <property type="molecule type" value="Genomic_DNA"/>
</dbReference>
<reference evidence="2" key="1">
    <citation type="journal article" date="2019" name="Int. J. Syst. Evol. Microbiol.">
        <title>The Global Catalogue of Microorganisms (GCM) 10K type strain sequencing project: providing services to taxonomists for standard genome sequencing and annotation.</title>
        <authorList>
            <consortium name="The Broad Institute Genomics Platform"/>
            <consortium name="The Broad Institute Genome Sequencing Center for Infectious Disease"/>
            <person name="Wu L."/>
            <person name="Ma J."/>
        </authorList>
    </citation>
    <scope>NUCLEOTIDE SEQUENCE [LARGE SCALE GENOMIC DNA]</scope>
    <source>
        <strain evidence="2">CCM 8939</strain>
    </source>
</reference>